<dbReference type="FunFam" id="1.10.10.750:FF:000004">
    <property type="entry name" value="Putative rab gtpase-activating protein 1"/>
    <property type="match status" value="1"/>
</dbReference>
<dbReference type="FunFam" id="1.10.8.270:FF:000001">
    <property type="entry name" value="TBC1 domain family member 1"/>
    <property type="match status" value="1"/>
</dbReference>
<proteinExistence type="predicted"/>
<keyword evidence="6" id="KW-1185">Reference proteome</keyword>
<reference evidence="6" key="1">
    <citation type="submission" date="2011-08" db="EMBL/GenBank/DDBJ databases">
        <authorList>
            <person name="Rombauts S."/>
        </authorList>
    </citation>
    <scope>NUCLEOTIDE SEQUENCE</scope>
    <source>
        <strain evidence="6">London</strain>
    </source>
</reference>
<feature type="region of interest" description="Disordered" evidence="3">
    <location>
        <begin position="590"/>
        <end position="614"/>
    </location>
</feature>
<accession>T1K373</accession>
<evidence type="ECO:0000256" key="2">
    <source>
        <dbReference type="SAM" id="Coils"/>
    </source>
</evidence>
<sequence>MNHLVNLNFPSAFDKSKADPPSLVAAPEEEDSDNDEPLLSGSGEVSKECSEVELQGWADVLAKWRKDLNQRPKGLAELVKRGVPEALRGEVWQLLACCQDDLALMEEYRVLITKETPFELFIRKDTNRTFPANEYFKESGSSGQDSLYRLCKAYSIYDQEIGYCQGLTFMTAALLLHMPEEQAFCLLVKIMNQYGVRNLFRSGFEELQLRFYQLERIMEDLIPDLHQHFVASGIEAHMYASQWFLTLFSAKFPLHVVFYILDLFLLQGMETIFQVAIALLLLSRKELLLLDFEGVLKHFRVHLPKRYRVEENARILLQTAVNVKIKKLAKYEKDYQATKANRVDPVERLKKENKKLLESNMRLEQENDDLAHDLVNSKIHLRRQLDVSEDKVDSLQKELLATKKLLVDTEEEKKRLEEEISQVKEVFRRATAKTDVDIKRDAKIIGQYKEICSKLSERLEQEQSSLNEKLDSLAVLCKTCETCSSTISKFISGEKEGQDKVRQQKMENGEAFDGTSHPLAPSSSQSDASMESKLRELELELAQTKLALVEAECQNQELIHQLTNAQAETQQAKNSWFNKTLSSIREVTKKEFKDKERGKDIGSVSRQGSREFPS</sequence>
<dbReference type="eggNOG" id="KOG1102">
    <property type="taxonomic scope" value="Eukaryota"/>
</dbReference>
<dbReference type="PANTHER" id="PTHR47219:SF9">
    <property type="entry name" value="GTPASE ACTIVATING PROTEIN AND CENTROSOME-ASSOCIATED, ISOFORM B"/>
    <property type="match status" value="1"/>
</dbReference>
<dbReference type="EMBL" id="CAEY01001374">
    <property type="status" value="NOT_ANNOTATED_CDS"/>
    <property type="molecule type" value="Genomic_DNA"/>
</dbReference>
<dbReference type="GO" id="GO:0031267">
    <property type="term" value="F:small GTPase binding"/>
    <property type="evidence" value="ECO:0007669"/>
    <property type="project" value="TreeGrafter"/>
</dbReference>
<evidence type="ECO:0000313" key="6">
    <source>
        <dbReference type="Proteomes" id="UP000015104"/>
    </source>
</evidence>
<evidence type="ECO:0000256" key="1">
    <source>
        <dbReference type="ARBA" id="ARBA00022468"/>
    </source>
</evidence>
<dbReference type="PANTHER" id="PTHR47219">
    <property type="entry name" value="RAB GTPASE-ACTIVATING PROTEIN 1-LIKE"/>
    <property type="match status" value="1"/>
</dbReference>
<dbReference type="SUPFAM" id="SSF47923">
    <property type="entry name" value="Ypt/Rab-GAP domain of gyp1p"/>
    <property type="match status" value="2"/>
</dbReference>
<feature type="compositionally biased region" description="Acidic residues" evidence="3">
    <location>
        <begin position="27"/>
        <end position="36"/>
    </location>
</feature>
<keyword evidence="1" id="KW-0343">GTPase activation</keyword>
<dbReference type="GO" id="GO:0005096">
    <property type="term" value="F:GTPase activator activity"/>
    <property type="evidence" value="ECO:0007669"/>
    <property type="project" value="UniProtKB-KW"/>
</dbReference>
<dbReference type="Gene3D" id="1.10.10.750">
    <property type="entry name" value="Ypt/Rab-GAP domain of gyp1p, domain 1"/>
    <property type="match status" value="1"/>
</dbReference>
<keyword evidence="2" id="KW-0175">Coiled coil</keyword>
<reference evidence="5" key="2">
    <citation type="submission" date="2015-06" db="UniProtKB">
        <authorList>
            <consortium name="EnsemblMetazoa"/>
        </authorList>
    </citation>
    <scope>IDENTIFICATION</scope>
</reference>
<dbReference type="InterPro" id="IPR035969">
    <property type="entry name" value="Rab-GAP_TBC_sf"/>
</dbReference>
<dbReference type="InterPro" id="IPR000195">
    <property type="entry name" value="Rab-GAP-TBC_dom"/>
</dbReference>
<evidence type="ECO:0000259" key="4">
    <source>
        <dbReference type="PROSITE" id="PS50086"/>
    </source>
</evidence>
<name>T1K373_TETUR</name>
<dbReference type="SMART" id="SM00164">
    <property type="entry name" value="TBC"/>
    <property type="match status" value="1"/>
</dbReference>
<dbReference type="PROSITE" id="PS50086">
    <property type="entry name" value="TBC_RABGAP"/>
    <property type="match status" value="1"/>
</dbReference>
<dbReference type="HOGENOM" id="CLU_022409_2_0_1"/>
<dbReference type="STRING" id="32264.T1K373"/>
<feature type="region of interest" description="Disordered" evidence="3">
    <location>
        <begin position="510"/>
        <end position="532"/>
    </location>
</feature>
<dbReference type="InterPro" id="IPR050302">
    <property type="entry name" value="Rab_GAP_TBC_domain"/>
</dbReference>
<organism evidence="5 6">
    <name type="scientific">Tetranychus urticae</name>
    <name type="common">Two-spotted spider mite</name>
    <dbReference type="NCBI Taxonomy" id="32264"/>
    <lineage>
        <taxon>Eukaryota</taxon>
        <taxon>Metazoa</taxon>
        <taxon>Ecdysozoa</taxon>
        <taxon>Arthropoda</taxon>
        <taxon>Chelicerata</taxon>
        <taxon>Arachnida</taxon>
        <taxon>Acari</taxon>
        <taxon>Acariformes</taxon>
        <taxon>Trombidiformes</taxon>
        <taxon>Prostigmata</taxon>
        <taxon>Eleutherengona</taxon>
        <taxon>Raphignathae</taxon>
        <taxon>Tetranychoidea</taxon>
        <taxon>Tetranychidae</taxon>
        <taxon>Tetranychus</taxon>
    </lineage>
</organism>
<protein>
    <recommendedName>
        <fullName evidence="4">Rab-GAP TBC domain-containing protein</fullName>
    </recommendedName>
</protein>
<feature type="compositionally biased region" description="Basic and acidic residues" evidence="3">
    <location>
        <begin position="590"/>
        <end position="600"/>
    </location>
</feature>
<evidence type="ECO:0000256" key="3">
    <source>
        <dbReference type="SAM" id="MobiDB-lite"/>
    </source>
</evidence>
<dbReference type="FunFam" id="1.10.472.80:FF:000027">
    <property type="entry name" value="GTPase activating protein (Evi5)"/>
    <property type="match status" value="1"/>
</dbReference>
<dbReference type="Proteomes" id="UP000015104">
    <property type="component" value="Unassembled WGS sequence"/>
</dbReference>
<dbReference type="EnsemblMetazoa" id="tetur04g07640.1">
    <property type="protein sequence ID" value="tetur04g07640.1"/>
    <property type="gene ID" value="tetur04g07640"/>
</dbReference>
<feature type="coiled-coil region" evidence="2">
    <location>
        <begin position="346"/>
        <end position="476"/>
    </location>
</feature>
<feature type="region of interest" description="Disordered" evidence="3">
    <location>
        <begin position="12"/>
        <end position="45"/>
    </location>
</feature>
<dbReference type="Gene3D" id="1.10.472.80">
    <property type="entry name" value="Ypt/Rab-GAP domain of gyp1p, domain 3"/>
    <property type="match status" value="1"/>
</dbReference>
<dbReference type="Gene3D" id="1.10.8.270">
    <property type="entry name" value="putative rabgap domain of human tbc1 domain family member 14 like domains"/>
    <property type="match status" value="1"/>
</dbReference>
<dbReference type="AlphaFoldDB" id="T1K373"/>
<evidence type="ECO:0000313" key="5">
    <source>
        <dbReference type="EnsemblMetazoa" id="tetur04g07640.1"/>
    </source>
</evidence>
<feature type="domain" description="Rab-GAP TBC" evidence="4">
    <location>
        <begin position="82"/>
        <end position="268"/>
    </location>
</feature>
<dbReference type="Pfam" id="PF00566">
    <property type="entry name" value="RabGAP-TBC"/>
    <property type="match status" value="1"/>
</dbReference>